<keyword evidence="2" id="KW-0539">Nucleus</keyword>
<feature type="compositionally biased region" description="Acidic residues" evidence="4">
    <location>
        <begin position="2703"/>
        <end position="2718"/>
    </location>
</feature>
<feature type="compositionally biased region" description="Acidic residues" evidence="4">
    <location>
        <begin position="790"/>
        <end position="801"/>
    </location>
</feature>
<feature type="region of interest" description="Disordered" evidence="4">
    <location>
        <begin position="2414"/>
        <end position="2444"/>
    </location>
</feature>
<feature type="compositionally biased region" description="Basic and acidic residues" evidence="4">
    <location>
        <begin position="2017"/>
        <end position="2038"/>
    </location>
</feature>
<evidence type="ECO:0000256" key="1">
    <source>
        <dbReference type="ARBA" id="ARBA00004123"/>
    </source>
</evidence>
<evidence type="ECO:0000256" key="2">
    <source>
        <dbReference type="ARBA" id="ARBA00023242"/>
    </source>
</evidence>
<name>A0AAE0WAI8_9BIVA</name>
<feature type="region of interest" description="Disordered" evidence="4">
    <location>
        <begin position="1996"/>
        <end position="2112"/>
    </location>
</feature>
<dbReference type="GO" id="GO:0031491">
    <property type="term" value="F:nucleosome binding"/>
    <property type="evidence" value="ECO:0007669"/>
    <property type="project" value="TreeGrafter"/>
</dbReference>
<feature type="compositionally biased region" description="Polar residues" evidence="4">
    <location>
        <begin position="2824"/>
        <end position="2834"/>
    </location>
</feature>
<gene>
    <name evidence="5" type="ORF">CHS0354_015617</name>
</gene>
<protein>
    <recommendedName>
        <fullName evidence="7">Calcineurin-binding protein cabin-1</fullName>
    </recommendedName>
</protein>
<reference evidence="5" key="1">
    <citation type="journal article" date="2021" name="Genome Biol. Evol.">
        <title>A High-Quality Reference Genome for a Parasitic Bivalve with Doubly Uniparental Inheritance (Bivalvia: Unionida).</title>
        <authorList>
            <person name="Smith C.H."/>
        </authorList>
    </citation>
    <scope>NUCLEOTIDE SEQUENCE</scope>
    <source>
        <strain evidence="5">CHS0354</strain>
    </source>
</reference>
<accession>A0AAE0WAI8</accession>
<feature type="compositionally biased region" description="Basic and acidic residues" evidence="4">
    <location>
        <begin position="2090"/>
        <end position="2112"/>
    </location>
</feature>
<dbReference type="InterPro" id="IPR033053">
    <property type="entry name" value="Hir3/CABIN1"/>
</dbReference>
<evidence type="ECO:0008006" key="7">
    <source>
        <dbReference type="Google" id="ProtNLM"/>
    </source>
</evidence>
<feature type="repeat" description="TPR" evidence="3">
    <location>
        <begin position="122"/>
        <end position="155"/>
    </location>
</feature>
<feature type="compositionally biased region" description="Low complexity" evidence="4">
    <location>
        <begin position="2623"/>
        <end position="2633"/>
    </location>
</feature>
<sequence length="2896" mass="324999">MFRIAALNESLSSDGSKSRLPISFATKEAKESEAFVLYNKALSYLRHGDVTKAEEVFRELIEHPFLHEAKESLEESQDHVHPGLQLLYSVHKNMAALATQRGDHMAAVESYLEAIKIDTSEVTVWFKIGTLAVKVENYQLAKFGFQQGLECNPKHWPCLDNLITILFALCNYWACLYYISKGLEMDGNYIKGLVLRDQIFKEIPSFRRESQHLWALCDSEVMDRQVDPEVAKEFIDEAEAIRKRRRELAKTPDPPRLKLKPLKSLTWKCVGQSLIEMYDLATSSNPPMSLGLRVDMSEFKAVEKVSRCTSEPKNEVDPYKLDTHSTKLNEDGLQIGEIEHPHMEIEHPITESPELGNKTDSLQLGSGDAFDAGNKKSSAMLEPMDCTEQTKVPEIHEETFEHEYSTYSSNTPDAVQTDRINAVSDLAVQSSSDGCQRRPENLPSLTDVHILPTVALSNISQDGSSTVTHNKLIASLLKESSSDVLNQQQAQIPHMSHPLAPGIIHSSLTGLQMSSTNAVPLLKKSTLTQSELNIISSLAQYNLASGLNFSKQSQSGIGFPSRAHSNLDLSSVSQSNLAGQTSLSLVSGAQTGLNLSQSNPSLMSVTQSGLNLVSSAQPGISASRLMQPGFTLTMMSQSGLQPADSLAHRVMFVPMSSSPGAPGVGTSLNSVSSSISAILSAVTKALTTVNIPVPLPTYSQAGPSQPKVQTPAAEEQPSVQISLPQEQEEKSPKRGQKRKREVQILEDLGSKRRSARVRSTTKKKEEESVNFYELLQAFLPSSLKQVQDADSMETDPVDEEQPQAAETSTQGVKRQGEVTEGTFAAQSLSEEEKEVKEFLKNSAENSGLVSLMLIFVSHLAKRSHRKWPVGLADIYIKVYMRVRKHISFPQFMSEEDTEGTYQDMGKICLVWAELQLDLWINQSKSLTSPITSSRNQSPTSYIFPNKKLPEFWQDDMGFIMELCAWSNLLQGEWLQHCVRAYWLKARFNMLPGKIEEALFCFNKILEYFNFSEEEGEELKKLVLPNCSLDNVISRDHVRTLQESLQRCQSLEETQKLYESGDYQRVVDLLLQTFKSTARQKSKLTGIANALPERHSQLMLLQDSLFKIGNYDNCLLWGEESFMEAYQQYRMAKNEQSKKEWTDTMIHIIKALQKLFDKNVSCIRSLPSAKLVRFAQNLVKVVEITMSVPESVTEMPLGTVVPWILLYKLIKHEEDKLKAMQIKESASEHAFYEGIPSSLMLLNIAHEYLGSRSWCTKSDGAFLFCFMDVLKEKMASNQYDKEINQAFEQCVYCLYGHPNKRGRVRQLTDHMVQQIHLTWDRAVDLFEYFKPKTLPEFDSFKSDTISGEVEHLLKKISQLVPEDERAVGVSLEELHNYIEGQTNFPPTMPSERQVKLPILKELYYLLADYYLKVNKEAGKAIKFYLHDLSVNPTRLDAWAGMALARMSQLEQKLSSIDLRMDVPIYKKSIAALRCFKRAVEVDDTNRKLWIEYGSLAYQLHAHSSRQLKWEKWFPFGDELHQIAQDSRQEMLQISYNCYNKASEGEADGTEEKWLTNYMRGKCLEKMRKPPKEYLFHFVKAAKYIHEENAFYPKRITFAYTTPRLAVEALEMYYRLHVAILKYILKSSDTHDYPQYLKYVEEAANSPFARGMEKRHEKKDGRDSASQDENSMPIVTTPHRKTKTYQLPSSDHTYVRQKSNSSSVDKFMSEDSFVATETVPATMATSSASEAPKDVQLGIPMQYPEPQKGIEVCTAKSVSQIDSLKDRIDWGSPSRTEVKDRIDWVSPSRTEVKDHIDWVTPSRTEVKDCIDWVSPSRTEVKDRIDWASPSRTEVKDRIDWVSPSRTEESGKEIASENFSKEIPKNLVLDTPVVQRFGFQQTTMSQLDENILQQGMCKTDAMEFTGMQTDSDKRISVDINVSKDGQSGSFSFPKSEDEIDLSVSVEMGSHLKPDLVGPTGEAIAAYKPYQVADKSPQHSVENRSGPVRYPSSHAFSVSSIHDLSEESEEDLTALEVSSEIEAKKEKPVTSREADGKSDRVEQPMTENESDWIPKMEIDQPELKKGLTASTEEQNYHTDAIGSATDVKTNNAGEKTDTNETPEEVKKEEVAMDSTKGDEYNRDKVLIKEKTRDATQIKSDVTFSEDMVTLEMKSLEKTESKDDKISTTEPMADRRMESDEELKRSIIDRCRAALELCLQRFPTHYKSLYRLAHMYMYSPQHKNLEYARDLLLGNTQWQNLSHMPTQGLFADRKQNNFFQGIWKIPIEEIDRSGSFPTHLNRSVTLLLELLKEQGDFLMLNKVHMQLLRSPDSGKKYLRDAERVYLAKLAYTTALDVIDTETQKLKMVSDEEKKIKIMMDAYKVWEYAAPKTAILGDRINDVLAQAYKAIRKTNLQATSVLIEQAIRFCRQQQYEQAMRKTNQSSLDGANSEDVKSTTPVSVEKNDTSLSTSPAETCAVKLVSDPQIANKFSSDPITATDLPTQTVSIETGAPSTTNMNNIQSESNTDKIEEPPDDGNNFIKESEHVQRSSVASQVTGAESNKNINSENNAIKTDPVIPTQTSEFESEKSVIYLSDMSEPTTSPMKIPSAGKQHQESIDMLQSSVMDDSSKEVSQSSAAGDLNSTAGDVSQSSMSDDLSQSDDEEDVSQSNVGESMNQSSVADDASQSSMDDDDDSSQSSTAGDELSESNEEQDDLSSESSSGTPDNSSDEDYAVSDDMETETSSDSSFSDLENSQLVRSTPQIGPRADVSSAFPVHLVKNTMATLPRPQLQPKSFQDQFLKAISQSYQSQFIQSVQADISRFQMGAGTSIAGADLSSKTQVTHELINSPDSQGDSKNMPSLPVVEQGMSAESGDDDADDDVIMISSSPEAGARVRQGISVTGTAVRKVLELSKQMDKNKK</sequence>
<dbReference type="EMBL" id="JAEAOA010000968">
    <property type="protein sequence ID" value="KAK3607471.1"/>
    <property type="molecule type" value="Genomic_DNA"/>
</dbReference>
<organism evidence="5 6">
    <name type="scientific">Potamilus streckersoni</name>
    <dbReference type="NCBI Taxonomy" id="2493646"/>
    <lineage>
        <taxon>Eukaryota</taxon>
        <taxon>Metazoa</taxon>
        <taxon>Spiralia</taxon>
        <taxon>Lophotrochozoa</taxon>
        <taxon>Mollusca</taxon>
        <taxon>Bivalvia</taxon>
        <taxon>Autobranchia</taxon>
        <taxon>Heteroconchia</taxon>
        <taxon>Palaeoheterodonta</taxon>
        <taxon>Unionida</taxon>
        <taxon>Unionoidea</taxon>
        <taxon>Unionidae</taxon>
        <taxon>Ambleminae</taxon>
        <taxon>Lampsilini</taxon>
        <taxon>Potamilus</taxon>
    </lineage>
</organism>
<dbReference type="GO" id="GO:0006325">
    <property type="term" value="P:chromatin organization"/>
    <property type="evidence" value="ECO:0007669"/>
    <property type="project" value="InterPro"/>
</dbReference>
<feature type="compositionally biased region" description="Low complexity" evidence="4">
    <location>
        <begin position="2653"/>
        <end position="2664"/>
    </location>
</feature>
<dbReference type="GO" id="GO:0005634">
    <property type="term" value="C:nucleus"/>
    <property type="evidence" value="ECO:0007669"/>
    <property type="project" value="UniProtKB-SubCell"/>
</dbReference>
<comment type="caution">
    <text evidence="5">The sequence shown here is derived from an EMBL/GenBank/DDBJ whole genome shotgun (WGS) entry which is preliminary data.</text>
</comment>
<evidence type="ECO:0000256" key="3">
    <source>
        <dbReference type="PROSITE-ProRule" id="PRU00339"/>
    </source>
</evidence>
<feature type="region of interest" description="Disordered" evidence="4">
    <location>
        <begin position="2822"/>
        <end position="2856"/>
    </location>
</feature>
<feature type="region of interest" description="Disordered" evidence="4">
    <location>
        <begin position="2573"/>
        <end position="2745"/>
    </location>
</feature>
<keyword evidence="6" id="KW-1185">Reference proteome</keyword>
<dbReference type="Gene3D" id="1.25.40.10">
    <property type="entry name" value="Tetratricopeptide repeat domain"/>
    <property type="match status" value="2"/>
</dbReference>
<dbReference type="InterPro" id="IPR019734">
    <property type="entry name" value="TPR_rpt"/>
</dbReference>
<feature type="region of interest" description="Disordered" evidence="4">
    <location>
        <begin position="1646"/>
        <end position="1695"/>
    </location>
</feature>
<keyword evidence="3" id="KW-0802">TPR repeat</keyword>
<feature type="compositionally biased region" description="Basic residues" evidence="4">
    <location>
        <begin position="751"/>
        <end position="761"/>
    </location>
</feature>
<proteinExistence type="predicted"/>
<feature type="compositionally biased region" description="Basic and acidic residues" evidence="4">
    <location>
        <begin position="2048"/>
        <end position="2061"/>
    </location>
</feature>
<evidence type="ECO:0000313" key="5">
    <source>
        <dbReference type="EMBL" id="KAK3607471.1"/>
    </source>
</evidence>
<dbReference type="Proteomes" id="UP001195483">
    <property type="component" value="Unassembled WGS sequence"/>
</dbReference>
<feature type="region of interest" description="Disordered" evidence="4">
    <location>
        <begin position="785"/>
        <end position="815"/>
    </location>
</feature>
<feature type="compositionally biased region" description="Polar residues" evidence="4">
    <location>
        <begin position="2524"/>
        <end position="2547"/>
    </location>
</feature>
<feature type="compositionally biased region" description="Polar residues" evidence="4">
    <location>
        <begin position="2727"/>
        <end position="2738"/>
    </location>
</feature>
<feature type="compositionally biased region" description="Acidic residues" evidence="4">
    <location>
        <begin position="2680"/>
        <end position="2692"/>
    </location>
</feature>
<dbReference type="InterPro" id="IPR011990">
    <property type="entry name" value="TPR-like_helical_dom_sf"/>
</dbReference>
<feature type="compositionally biased region" description="Polar residues" evidence="4">
    <location>
        <begin position="697"/>
        <end position="708"/>
    </location>
</feature>
<feature type="compositionally biased region" description="Polar residues" evidence="4">
    <location>
        <begin position="1682"/>
        <end position="1695"/>
    </location>
</feature>
<dbReference type="PANTHER" id="PTHR15502:SF7">
    <property type="entry name" value="CALCINEURIN-BINDING PROTEIN CABIN-1"/>
    <property type="match status" value="1"/>
</dbReference>
<dbReference type="SMART" id="SM00028">
    <property type="entry name" value="TPR"/>
    <property type="match status" value="5"/>
</dbReference>
<dbReference type="PANTHER" id="PTHR15502">
    <property type="entry name" value="CALCINEURIN-BINDING PROTEIN CABIN 1-RELATED"/>
    <property type="match status" value="1"/>
</dbReference>
<reference evidence="5" key="2">
    <citation type="journal article" date="2021" name="Genome Biol. Evol.">
        <title>Developing a high-quality reference genome for a parasitic bivalve with doubly uniparental inheritance (Bivalvia: Unionida).</title>
        <authorList>
            <person name="Smith C.H."/>
        </authorList>
    </citation>
    <scope>NUCLEOTIDE SEQUENCE</scope>
    <source>
        <strain evidence="5">CHS0354</strain>
        <tissue evidence="5">Mantle</tissue>
    </source>
</reference>
<feature type="region of interest" description="Disordered" evidence="4">
    <location>
        <begin position="1967"/>
        <end position="1986"/>
    </location>
</feature>
<dbReference type="PROSITE" id="PS50005">
    <property type="entry name" value="TPR"/>
    <property type="match status" value="1"/>
</dbReference>
<feature type="compositionally biased region" description="Basic and acidic residues" evidence="4">
    <location>
        <begin position="1649"/>
        <end position="1663"/>
    </location>
</feature>
<evidence type="ECO:0000313" key="6">
    <source>
        <dbReference type="Proteomes" id="UP001195483"/>
    </source>
</evidence>
<feature type="compositionally biased region" description="Polar residues" evidence="4">
    <location>
        <begin position="2595"/>
        <end position="2622"/>
    </location>
</feature>
<dbReference type="SUPFAM" id="SSF48452">
    <property type="entry name" value="TPR-like"/>
    <property type="match status" value="2"/>
</dbReference>
<reference evidence="5" key="3">
    <citation type="submission" date="2023-05" db="EMBL/GenBank/DDBJ databases">
        <authorList>
            <person name="Smith C.H."/>
        </authorList>
    </citation>
    <scope>NUCLEOTIDE SEQUENCE</scope>
    <source>
        <strain evidence="5">CHS0354</strain>
        <tissue evidence="5">Mantle</tissue>
    </source>
</reference>
<feature type="region of interest" description="Disordered" evidence="4">
    <location>
        <begin position="2483"/>
        <end position="2561"/>
    </location>
</feature>
<feature type="compositionally biased region" description="Polar residues" evidence="4">
    <location>
        <begin position="2483"/>
        <end position="2500"/>
    </location>
</feature>
<feature type="region of interest" description="Disordered" evidence="4">
    <location>
        <begin position="696"/>
        <end position="763"/>
    </location>
</feature>
<dbReference type="EMBL" id="JAEAOA010000968">
    <property type="protein sequence ID" value="KAK3607469.1"/>
    <property type="molecule type" value="Genomic_DNA"/>
</dbReference>
<feature type="compositionally biased region" description="Polar residues" evidence="4">
    <location>
        <begin position="2414"/>
        <end position="2423"/>
    </location>
</feature>
<evidence type="ECO:0000256" key="4">
    <source>
        <dbReference type="SAM" id="MobiDB-lite"/>
    </source>
</evidence>
<comment type="subcellular location">
    <subcellularLocation>
        <location evidence="1">Nucleus</location>
    </subcellularLocation>
</comment>